<dbReference type="Gramene" id="A03p60830.2_BraZ1">
    <property type="protein sequence ID" value="A03p60830.2_BraZ1.CDS"/>
    <property type="gene ID" value="A03g60830.2_BraZ1"/>
</dbReference>
<organism evidence="3">
    <name type="scientific">Brassica campestris</name>
    <name type="common">Field mustard</name>
    <dbReference type="NCBI Taxonomy" id="3711"/>
    <lineage>
        <taxon>Eukaryota</taxon>
        <taxon>Viridiplantae</taxon>
        <taxon>Streptophyta</taxon>
        <taxon>Embryophyta</taxon>
        <taxon>Tracheophyta</taxon>
        <taxon>Spermatophyta</taxon>
        <taxon>Magnoliopsida</taxon>
        <taxon>eudicotyledons</taxon>
        <taxon>Gunneridae</taxon>
        <taxon>Pentapetalae</taxon>
        <taxon>rosids</taxon>
        <taxon>malvids</taxon>
        <taxon>Brassicales</taxon>
        <taxon>Brassicaceae</taxon>
        <taxon>Brassiceae</taxon>
        <taxon>Brassica</taxon>
    </lineage>
</organism>
<dbReference type="EMBL" id="LS974620">
    <property type="protein sequence ID" value="CAG7908594.1"/>
    <property type="molecule type" value="Genomic_DNA"/>
</dbReference>
<dbReference type="Proteomes" id="UP000694005">
    <property type="component" value="Chromosome A03"/>
</dbReference>
<sequence length="114" mass="12841">FTYLQIQPKLTHPIHAQSDQTRISLNPSTIFTLFLLTFPLFPSQSPEFAGDRVLTKFWELTHFSFVGTAAAYGECPSFRVSLVNERKSVAESSASLELIFKGDLRCGCSTSLWY</sequence>
<dbReference type="EMBL" id="LR031572">
    <property type="protein sequence ID" value="VDC83791.1"/>
    <property type="molecule type" value="Genomic_DNA"/>
</dbReference>
<name>A0A3P6AHW9_BRACM</name>
<feature type="non-terminal residue" evidence="3">
    <location>
        <position position="1"/>
    </location>
</feature>
<dbReference type="Gramene" id="A04p34950.2_BraZ1">
    <property type="protein sequence ID" value="A04p34950.2_BraZ1.CDS"/>
    <property type="gene ID" value="A04g34950.2_BraZ1"/>
</dbReference>
<proteinExistence type="predicted"/>
<evidence type="ECO:0000313" key="2">
    <source>
        <dbReference type="EMBL" id="CAG7908594.1"/>
    </source>
</evidence>
<protein>
    <submittedName>
        <fullName evidence="1 2">Uncharacterized protein</fullName>
    </submittedName>
</protein>
<accession>A0A3P6AHW9</accession>
<dbReference type="Proteomes" id="UP000694005">
    <property type="component" value="Chromosome A04"/>
</dbReference>
<dbReference type="PANTHER" id="PTHR34059:SF11">
    <property type="entry name" value="COTTON FIBER PROTEIN"/>
    <property type="match status" value="1"/>
</dbReference>
<reference evidence="3" key="1">
    <citation type="submission" date="2018-11" db="EMBL/GenBank/DDBJ databases">
        <authorList>
            <consortium name="Genoscope - CEA"/>
            <person name="William W."/>
        </authorList>
    </citation>
    <scope>NUCLEOTIDE SEQUENCE</scope>
</reference>
<gene>
    <name evidence="3" type="ORF">BRAA03T15009Z</name>
    <name evidence="4" type="ORF">BRAA04T18822Z</name>
    <name evidence="1" type="ORF">BRAPAZ1V2_A03P60830.2</name>
    <name evidence="2" type="ORF">BRAPAZ1V2_A04P34950.2</name>
</gene>
<dbReference type="AlphaFoldDB" id="A0A3P6AHW9"/>
<evidence type="ECO:0000313" key="1">
    <source>
        <dbReference type="EMBL" id="CAG7884740.1"/>
    </source>
</evidence>
<dbReference type="PANTHER" id="PTHR34059">
    <property type="entry name" value="EXPRESSED PROTEIN"/>
    <property type="match status" value="1"/>
</dbReference>
<dbReference type="EMBL" id="LR031576">
    <property type="protein sequence ID" value="VDD16170.1"/>
    <property type="molecule type" value="Genomic_DNA"/>
</dbReference>
<evidence type="ECO:0000313" key="3">
    <source>
        <dbReference type="EMBL" id="VDC83791.1"/>
    </source>
</evidence>
<dbReference type="EMBL" id="LS974619">
    <property type="protein sequence ID" value="CAG7884740.1"/>
    <property type="molecule type" value="Genomic_DNA"/>
</dbReference>
<evidence type="ECO:0000313" key="4">
    <source>
        <dbReference type="EMBL" id="VDD16170.1"/>
    </source>
</evidence>